<name>A0ABC9Z4I4_9NOCA</name>
<keyword evidence="2" id="KW-1185">Reference proteome</keyword>
<dbReference type="Proteomes" id="UP000037179">
    <property type="component" value="Unassembled WGS sequence"/>
</dbReference>
<evidence type="ECO:0000313" key="1">
    <source>
        <dbReference type="EMBL" id="GAP31943.1"/>
    </source>
</evidence>
<reference evidence="1 2" key="2">
    <citation type="journal article" date="2016" name="Genome Announc.">
        <title>Draft Genome Sequence of Erythromycin- and Oxytetracycline-Sensitive Nocardia seriolae Strain U-1 (NBRC 110359).</title>
        <authorList>
            <person name="Imajoh M."/>
            <person name="Sukeda M."/>
            <person name="Shimizu M."/>
            <person name="Yamane J."/>
            <person name="Ohnishi K."/>
            <person name="Oshima S."/>
        </authorList>
    </citation>
    <scope>NUCLEOTIDE SEQUENCE [LARGE SCALE GENOMIC DNA]</scope>
    <source>
        <strain evidence="1 2">U-1</strain>
    </source>
</reference>
<comment type="caution">
    <text evidence="1">The sequence shown here is derived from an EMBL/GenBank/DDBJ whole genome shotgun (WGS) entry which is preliminary data.</text>
</comment>
<reference evidence="2" key="1">
    <citation type="submission" date="2015-07" db="EMBL/GenBank/DDBJ databases">
        <title>Nocardia seriolae U-1 whole genome shotgun sequence.</title>
        <authorList>
            <person name="Imajoh M."/>
            <person name="Fukumoto Y."/>
            <person name="Sukeda M."/>
            <person name="Yamane J."/>
            <person name="Yamasaki K."/>
            <person name="Shimizu M."/>
            <person name="Ohnishi K."/>
            <person name="Oshima S."/>
        </authorList>
    </citation>
    <scope>NUCLEOTIDE SEQUENCE [LARGE SCALE GENOMIC DNA]</scope>
    <source>
        <strain evidence="2">U-1</strain>
    </source>
</reference>
<dbReference type="EMBL" id="BBYQ01000134">
    <property type="protein sequence ID" value="GAP31943.1"/>
    <property type="molecule type" value="Genomic_DNA"/>
</dbReference>
<sequence>MVGGLADLGTAGLGLGLGDLVGHLGEQLVHWPTCSFQQTLWHTQRPQPAHRRKSLRTCSTARLKALSLVLEDEPPQWLE</sequence>
<gene>
    <name evidence="1" type="ORF">NSK11_contig00134-0012</name>
</gene>
<protein>
    <submittedName>
        <fullName evidence="1">Uncharacterized protein</fullName>
    </submittedName>
</protein>
<proteinExistence type="predicted"/>
<dbReference type="AlphaFoldDB" id="A0ABC9Z4I4"/>
<evidence type="ECO:0000313" key="2">
    <source>
        <dbReference type="Proteomes" id="UP000037179"/>
    </source>
</evidence>
<organism evidence="1 2">
    <name type="scientific">Nocardia seriolae</name>
    <dbReference type="NCBI Taxonomy" id="37332"/>
    <lineage>
        <taxon>Bacteria</taxon>
        <taxon>Bacillati</taxon>
        <taxon>Actinomycetota</taxon>
        <taxon>Actinomycetes</taxon>
        <taxon>Mycobacteriales</taxon>
        <taxon>Nocardiaceae</taxon>
        <taxon>Nocardia</taxon>
    </lineage>
</organism>
<accession>A0ABC9Z4I4</accession>